<feature type="domain" description="Interferon/interleukin receptor" evidence="4">
    <location>
        <begin position="117"/>
        <end position="209"/>
    </location>
</feature>
<gene>
    <name evidence="5" type="ORF">QQF64_027606</name>
</gene>
<evidence type="ECO:0000259" key="4">
    <source>
        <dbReference type="Pfam" id="PF09294"/>
    </source>
</evidence>
<dbReference type="PANTHER" id="PTHR20859:SF53">
    <property type="entry name" value="INTERLEUKIN-22 RECEPTOR SUBUNIT ALPHA-1"/>
    <property type="match status" value="1"/>
</dbReference>
<dbReference type="EMBL" id="JAYMGO010000005">
    <property type="protein sequence ID" value="KAL1274792.1"/>
    <property type="molecule type" value="Genomic_DNA"/>
</dbReference>
<evidence type="ECO:0000313" key="5">
    <source>
        <dbReference type="EMBL" id="KAL1274792.1"/>
    </source>
</evidence>
<dbReference type="CDD" id="cd00063">
    <property type="entry name" value="FN3"/>
    <property type="match status" value="1"/>
</dbReference>
<dbReference type="Pfam" id="PF01108">
    <property type="entry name" value="Tissue_fac"/>
    <property type="match status" value="1"/>
</dbReference>
<sequence>MIRHICVGAVLMLLFNIEKTFCLNPPQDVRLFKTYLQWKKPPDDDDNVLYSLQYKLGSNPDDEWHYVTNYSRTELSFKITPELYGAKLRVRAEKGNSISEWQYSNKVKCVNANSCVPVMTLSVKPETVCVSMAHMDDSLKKEYGDNIEFNVSFWKVDNAGFLKVEFFILTGKNKCFHILESGQKYCFQVQYLFYENPYGNVSNQSCVFIPESSEKGALLISILTTLLVTATCGVCIFLLFKHHKKVKKLLQPLSLEIPNHYQEFFRSEEFPLHKCTSPSSQSLRSYDMITVIENSNMEQQGQEEEQEKRSLT</sequence>
<feature type="transmembrane region" description="Helical" evidence="1">
    <location>
        <begin position="216"/>
        <end position="240"/>
    </location>
</feature>
<comment type="caution">
    <text evidence="5">The sequence shown here is derived from an EMBL/GenBank/DDBJ whole genome shotgun (WGS) entry which is preliminary data.</text>
</comment>
<evidence type="ECO:0008006" key="7">
    <source>
        <dbReference type="Google" id="ProtNLM"/>
    </source>
</evidence>
<dbReference type="Gene3D" id="2.60.40.10">
    <property type="entry name" value="Immunoglobulins"/>
    <property type="match status" value="2"/>
</dbReference>
<dbReference type="InterPro" id="IPR036116">
    <property type="entry name" value="FN3_sf"/>
</dbReference>
<feature type="domain" description="Fibronectin type-III" evidence="3">
    <location>
        <begin position="5"/>
        <end position="101"/>
    </location>
</feature>
<evidence type="ECO:0000256" key="2">
    <source>
        <dbReference type="SAM" id="SignalP"/>
    </source>
</evidence>
<dbReference type="Pfam" id="PF09294">
    <property type="entry name" value="Interfer-bind"/>
    <property type="match status" value="1"/>
</dbReference>
<evidence type="ECO:0000256" key="1">
    <source>
        <dbReference type="SAM" id="Phobius"/>
    </source>
</evidence>
<name>A0ABR3ND55_9TELE</name>
<keyword evidence="1" id="KW-0812">Transmembrane</keyword>
<evidence type="ECO:0000313" key="6">
    <source>
        <dbReference type="Proteomes" id="UP001558613"/>
    </source>
</evidence>
<dbReference type="InterPro" id="IPR003961">
    <property type="entry name" value="FN3_dom"/>
</dbReference>
<feature type="signal peptide" evidence="2">
    <location>
        <begin position="1"/>
        <end position="22"/>
    </location>
</feature>
<accession>A0ABR3ND55</accession>
<dbReference type="InterPro" id="IPR013783">
    <property type="entry name" value="Ig-like_fold"/>
</dbReference>
<organism evidence="5 6">
    <name type="scientific">Cirrhinus molitorella</name>
    <name type="common">mud carp</name>
    <dbReference type="NCBI Taxonomy" id="172907"/>
    <lineage>
        <taxon>Eukaryota</taxon>
        <taxon>Metazoa</taxon>
        <taxon>Chordata</taxon>
        <taxon>Craniata</taxon>
        <taxon>Vertebrata</taxon>
        <taxon>Euteleostomi</taxon>
        <taxon>Actinopterygii</taxon>
        <taxon>Neopterygii</taxon>
        <taxon>Teleostei</taxon>
        <taxon>Ostariophysi</taxon>
        <taxon>Cypriniformes</taxon>
        <taxon>Cyprinidae</taxon>
        <taxon>Labeoninae</taxon>
        <taxon>Labeonini</taxon>
        <taxon>Cirrhinus</taxon>
    </lineage>
</organism>
<dbReference type="InterPro" id="IPR050650">
    <property type="entry name" value="Type-II_Cytokine-TF_Rcpt"/>
</dbReference>
<feature type="chain" id="PRO_5046894363" description="Interferon gamma receptor 2" evidence="2">
    <location>
        <begin position="23"/>
        <end position="312"/>
    </location>
</feature>
<dbReference type="PANTHER" id="PTHR20859">
    <property type="entry name" value="INTERFERON/INTERLEUKIN RECEPTOR"/>
    <property type="match status" value="1"/>
</dbReference>
<evidence type="ECO:0000259" key="3">
    <source>
        <dbReference type="Pfam" id="PF01108"/>
    </source>
</evidence>
<keyword evidence="2" id="KW-0732">Signal</keyword>
<keyword evidence="6" id="KW-1185">Reference proteome</keyword>
<keyword evidence="1" id="KW-0472">Membrane</keyword>
<reference evidence="5 6" key="1">
    <citation type="submission" date="2023-09" db="EMBL/GenBank/DDBJ databases">
        <authorList>
            <person name="Wang M."/>
        </authorList>
    </citation>
    <scope>NUCLEOTIDE SEQUENCE [LARGE SCALE GENOMIC DNA]</scope>
    <source>
        <strain evidence="5">GT-2023</strain>
        <tissue evidence="5">Liver</tissue>
    </source>
</reference>
<dbReference type="InterPro" id="IPR015373">
    <property type="entry name" value="Interferon/interleukin_rcp_dom"/>
</dbReference>
<keyword evidence="1" id="KW-1133">Transmembrane helix</keyword>
<dbReference type="SUPFAM" id="SSF49265">
    <property type="entry name" value="Fibronectin type III"/>
    <property type="match status" value="2"/>
</dbReference>
<proteinExistence type="predicted"/>
<dbReference type="Proteomes" id="UP001558613">
    <property type="component" value="Unassembled WGS sequence"/>
</dbReference>
<protein>
    <recommendedName>
        <fullName evidence="7">Interferon gamma receptor 2</fullName>
    </recommendedName>
</protein>